<dbReference type="FunFam" id="1.10.510.10:FF:000240">
    <property type="entry name" value="Lectin-domain containing receptor kinase A4.3"/>
    <property type="match status" value="1"/>
</dbReference>
<evidence type="ECO:0000256" key="17">
    <source>
        <dbReference type="SAM" id="Phobius"/>
    </source>
</evidence>
<dbReference type="Proteomes" id="UP001140206">
    <property type="component" value="Chromosome 2"/>
</dbReference>
<keyword evidence="13 17" id="KW-0472">Membrane</keyword>
<keyword evidence="8" id="KW-0430">Lectin</keyword>
<evidence type="ECO:0000256" key="4">
    <source>
        <dbReference type="ARBA" id="ARBA00022475"/>
    </source>
</evidence>
<keyword evidence="21" id="KW-1185">Reference proteome</keyword>
<evidence type="ECO:0000256" key="13">
    <source>
        <dbReference type="ARBA" id="ARBA00023136"/>
    </source>
</evidence>
<gene>
    <name evidence="20" type="ORF">LUZ62_039012</name>
</gene>
<protein>
    <submittedName>
        <fullName evidence="20">Receptor lectin kinase</fullName>
    </submittedName>
</protein>
<keyword evidence="6 17" id="KW-0812">Transmembrane</keyword>
<dbReference type="PROSITE" id="PS50011">
    <property type="entry name" value="PROTEIN_KINASE_DOM"/>
    <property type="match status" value="1"/>
</dbReference>
<keyword evidence="12 17" id="KW-1133">Transmembrane helix</keyword>
<dbReference type="Gene3D" id="1.10.510.10">
    <property type="entry name" value="Transferase(Phosphotransferase) domain 1"/>
    <property type="match status" value="1"/>
</dbReference>
<evidence type="ECO:0000256" key="14">
    <source>
        <dbReference type="ARBA" id="ARBA00023170"/>
    </source>
</evidence>
<dbReference type="InterPro" id="IPR017441">
    <property type="entry name" value="Protein_kinase_ATP_BS"/>
</dbReference>
<keyword evidence="4" id="KW-1003">Cell membrane</keyword>
<dbReference type="Pfam" id="PF00069">
    <property type="entry name" value="Pkinase"/>
    <property type="match status" value="1"/>
</dbReference>
<dbReference type="AlphaFoldDB" id="A0AAV8FAP3"/>
<dbReference type="GO" id="GO:0002229">
    <property type="term" value="P:defense response to oomycetes"/>
    <property type="evidence" value="ECO:0007669"/>
    <property type="project" value="UniProtKB-ARBA"/>
</dbReference>
<dbReference type="CDD" id="cd06899">
    <property type="entry name" value="lectin_legume_LecRK_Arcelin_ConA"/>
    <property type="match status" value="1"/>
</dbReference>
<dbReference type="InterPro" id="IPR013320">
    <property type="entry name" value="ConA-like_dom_sf"/>
</dbReference>
<evidence type="ECO:0000256" key="10">
    <source>
        <dbReference type="ARBA" id="ARBA00022777"/>
    </source>
</evidence>
<comment type="similarity">
    <text evidence="3">In the C-terminal section; belongs to the protein kinase superfamily. Ser/Thr protein kinase family.</text>
</comment>
<dbReference type="PROSITE" id="PS00107">
    <property type="entry name" value="PROTEIN_KINASE_ATP"/>
    <property type="match status" value="1"/>
</dbReference>
<evidence type="ECO:0000256" key="6">
    <source>
        <dbReference type="ARBA" id="ARBA00022692"/>
    </source>
</evidence>
<feature type="binding site" evidence="16">
    <location>
        <position position="407"/>
    </location>
    <ligand>
        <name>ATP</name>
        <dbReference type="ChEBI" id="CHEBI:30616"/>
    </ligand>
</feature>
<evidence type="ECO:0000256" key="11">
    <source>
        <dbReference type="ARBA" id="ARBA00022840"/>
    </source>
</evidence>
<dbReference type="GO" id="GO:0005886">
    <property type="term" value="C:plasma membrane"/>
    <property type="evidence" value="ECO:0007669"/>
    <property type="project" value="UniProtKB-SubCell"/>
</dbReference>
<keyword evidence="5" id="KW-0808">Transferase</keyword>
<dbReference type="GO" id="GO:0004672">
    <property type="term" value="F:protein kinase activity"/>
    <property type="evidence" value="ECO:0007669"/>
    <property type="project" value="InterPro"/>
</dbReference>
<reference evidence="20" key="1">
    <citation type="submission" date="2022-08" db="EMBL/GenBank/DDBJ databases">
        <authorList>
            <person name="Marques A."/>
        </authorList>
    </citation>
    <scope>NUCLEOTIDE SEQUENCE</scope>
    <source>
        <strain evidence="20">RhyPub2mFocal</strain>
        <tissue evidence="20">Leaves</tissue>
    </source>
</reference>
<dbReference type="InterPro" id="IPR011009">
    <property type="entry name" value="Kinase-like_dom_sf"/>
</dbReference>
<dbReference type="FunFam" id="3.30.200.20:FF:000168">
    <property type="entry name" value="L-type lectin-domain containing receptor kinase IX.1"/>
    <property type="match status" value="1"/>
</dbReference>
<dbReference type="SMART" id="SM00220">
    <property type="entry name" value="S_TKc"/>
    <property type="match status" value="1"/>
</dbReference>
<dbReference type="Gene3D" id="3.30.200.20">
    <property type="entry name" value="Phosphorylase Kinase, domain 1"/>
    <property type="match status" value="1"/>
</dbReference>
<keyword evidence="11 16" id="KW-0067">ATP-binding</keyword>
<dbReference type="InterPro" id="IPR050528">
    <property type="entry name" value="L-type_Lectin-RKs"/>
</dbReference>
<dbReference type="InterPro" id="IPR001220">
    <property type="entry name" value="Legume_lectin_dom"/>
</dbReference>
<evidence type="ECO:0000259" key="19">
    <source>
        <dbReference type="PROSITE" id="PS50011"/>
    </source>
</evidence>
<feature type="domain" description="Protein kinase" evidence="19">
    <location>
        <begin position="378"/>
        <end position="653"/>
    </location>
</feature>
<evidence type="ECO:0000256" key="18">
    <source>
        <dbReference type="SAM" id="SignalP"/>
    </source>
</evidence>
<keyword evidence="10 20" id="KW-0418">Kinase</keyword>
<evidence type="ECO:0000313" key="20">
    <source>
        <dbReference type="EMBL" id="KAJ4787766.1"/>
    </source>
</evidence>
<evidence type="ECO:0000256" key="5">
    <source>
        <dbReference type="ARBA" id="ARBA00022679"/>
    </source>
</evidence>
<evidence type="ECO:0000256" key="9">
    <source>
        <dbReference type="ARBA" id="ARBA00022741"/>
    </source>
</evidence>
<dbReference type="PROSITE" id="PS00108">
    <property type="entry name" value="PROTEIN_KINASE_ST"/>
    <property type="match status" value="1"/>
</dbReference>
<dbReference type="SUPFAM" id="SSF56112">
    <property type="entry name" value="Protein kinase-like (PK-like)"/>
    <property type="match status" value="1"/>
</dbReference>
<dbReference type="GO" id="GO:0005524">
    <property type="term" value="F:ATP binding"/>
    <property type="evidence" value="ECO:0007669"/>
    <property type="project" value="UniProtKB-UniRule"/>
</dbReference>
<comment type="similarity">
    <text evidence="2">In the N-terminal section; belongs to the leguminous lectin family.</text>
</comment>
<evidence type="ECO:0000256" key="8">
    <source>
        <dbReference type="ARBA" id="ARBA00022734"/>
    </source>
</evidence>
<dbReference type="EMBL" id="JAMFTS010000002">
    <property type="protein sequence ID" value="KAJ4787766.1"/>
    <property type="molecule type" value="Genomic_DNA"/>
</dbReference>
<keyword evidence="7 18" id="KW-0732">Signal</keyword>
<evidence type="ECO:0000256" key="7">
    <source>
        <dbReference type="ARBA" id="ARBA00022729"/>
    </source>
</evidence>
<evidence type="ECO:0000256" key="15">
    <source>
        <dbReference type="ARBA" id="ARBA00023180"/>
    </source>
</evidence>
<dbReference type="SUPFAM" id="SSF49899">
    <property type="entry name" value="Concanavalin A-like lectins/glucanases"/>
    <property type="match status" value="1"/>
</dbReference>
<evidence type="ECO:0000256" key="3">
    <source>
        <dbReference type="ARBA" id="ARBA00010217"/>
    </source>
</evidence>
<feature type="signal peptide" evidence="18">
    <location>
        <begin position="1"/>
        <end position="24"/>
    </location>
</feature>
<dbReference type="Pfam" id="PF00139">
    <property type="entry name" value="Lectin_legB"/>
    <property type="match status" value="1"/>
</dbReference>
<keyword evidence="14 20" id="KW-0675">Receptor</keyword>
<keyword evidence="9 16" id="KW-0547">Nucleotide-binding</keyword>
<accession>A0AAV8FAP3</accession>
<evidence type="ECO:0000256" key="1">
    <source>
        <dbReference type="ARBA" id="ARBA00004251"/>
    </source>
</evidence>
<organism evidence="20 21">
    <name type="scientific">Rhynchospora pubera</name>
    <dbReference type="NCBI Taxonomy" id="906938"/>
    <lineage>
        <taxon>Eukaryota</taxon>
        <taxon>Viridiplantae</taxon>
        <taxon>Streptophyta</taxon>
        <taxon>Embryophyta</taxon>
        <taxon>Tracheophyta</taxon>
        <taxon>Spermatophyta</taxon>
        <taxon>Magnoliopsida</taxon>
        <taxon>Liliopsida</taxon>
        <taxon>Poales</taxon>
        <taxon>Cyperaceae</taxon>
        <taxon>Cyperoideae</taxon>
        <taxon>Rhynchosporeae</taxon>
        <taxon>Rhynchospora</taxon>
    </lineage>
</organism>
<dbReference type="InterPro" id="IPR000719">
    <property type="entry name" value="Prot_kinase_dom"/>
</dbReference>
<sequence>MAISITSKGIQALIFSFCLSLLVASPGSSLSFNIDFTKDDYSSNINCTRDALNYGNRCQDLASLGLTKNTPGGGIDSSVGKAFYRQPLLLWDNTTGEITSFNTTFSFQIQMTRETKVLADGLAFFLSAYPVPPDNTDGCGALGLFNLSTISINTPSHPFYCNSASVTVDKMLKRTTNQMVAMEFDTYRNWWDPQQSDCHIGIDINNITSTVYEIVPNSSFIGKNMTAQISYNNLTQNLSLLLSQDDDRTINFGISTRVNLASILPTEIPIGFSAATGWGTGSFEVHRLYSWSFNSTLVPRKSIKSTLSGWVIGAPIAGSAIILLLLAVILCHVRKKRSTKKNKKTETACDESIDKEFEKGRGPKKFQYGELSTATDDFAESKKLGEGGSGSVYRGFLVGDETQVAIKRVSKASKHGKKEYTSEVKIISQLRHRNLVELLGWCHDHNEFLIVYEFMHNGSLDAHLYHKDTVLSWSRRHQIALGLGSALLYLHTEFKKCVLHRDIKPSNVMLDSSFNAKLGDFGVSRLIDHNSAAETLPAGTMGYMAPECLQTGQATTQSDIYSFGVVLLEIACGRRPWVAQDDENIAILVKWVWHLYGNNSILDAIDSRLNGEYKEQEAKRLLIVGLWCAQPDYTLRPSIRQAVSVLQYESPFPNLPSKMPVRNVNTMVP</sequence>
<comment type="subcellular location">
    <subcellularLocation>
        <location evidence="1">Cell membrane</location>
        <topology evidence="1">Single-pass type I membrane protein</topology>
    </subcellularLocation>
</comment>
<dbReference type="GO" id="GO:0030246">
    <property type="term" value="F:carbohydrate binding"/>
    <property type="evidence" value="ECO:0007669"/>
    <property type="project" value="UniProtKB-KW"/>
</dbReference>
<keyword evidence="15" id="KW-0325">Glycoprotein</keyword>
<name>A0AAV8FAP3_9POAL</name>
<dbReference type="InterPro" id="IPR008271">
    <property type="entry name" value="Ser/Thr_kinase_AS"/>
</dbReference>
<feature type="transmembrane region" description="Helical" evidence="17">
    <location>
        <begin position="310"/>
        <end position="333"/>
    </location>
</feature>
<proteinExistence type="inferred from homology"/>
<feature type="chain" id="PRO_5043361652" evidence="18">
    <location>
        <begin position="25"/>
        <end position="669"/>
    </location>
</feature>
<dbReference type="Gene3D" id="2.60.120.200">
    <property type="match status" value="1"/>
</dbReference>
<dbReference type="PANTHER" id="PTHR27007">
    <property type="match status" value="1"/>
</dbReference>
<dbReference type="CDD" id="cd14066">
    <property type="entry name" value="STKc_IRAK"/>
    <property type="match status" value="1"/>
</dbReference>
<evidence type="ECO:0000256" key="16">
    <source>
        <dbReference type="PROSITE-ProRule" id="PRU10141"/>
    </source>
</evidence>
<evidence type="ECO:0000256" key="2">
    <source>
        <dbReference type="ARBA" id="ARBA00008536"/>
    </source>
</evidence>
<evidence type="ECO:0000313" key="21">
    <source>
        <dbReference type="Proteomes" id="UP001140206"/>
    </source>
</evidence>
<evidence type="ECO:0000256" key="12">
    <source>
        <dbReference type="ARBA" id="ARBA00022989"/>
    </source>
</evidence>
<comment type="caution">
    <text evidence="20">The sequence shown here is derived from an EMBL/GenBank/DDBJ whole genome shotgun (WGS) entry which is preliminary data.</text>
</comment>